<dbReference type="EMBL" id="LSMT01000338">
    <property type="protein sequence ID" value="PFX19928.1"/>
    <property type="molecule type" value="Genomic_DNA"/>
</dbReference>
<feature type="transmembrane region" description="Helical" evidence="15">
    <location>
        <begin position="140"/>
        <end position="159"/>
    </location>
</feature>
<keyword evidence="10" id="KW-0256">Endoplasmic reticulum</keyword>
<dbReference type="Pfam" id="PF00515">
    <property type="entry name" value="TPR_1"/>
    <property type="match status" value="1"/>
</dbReference>
<keyword evidence="8" id="KW-0677">Repeat</keyword>
<dbReference type="PROSITE" id="PS50293">
    <property type="entry name" value="TPR_REGION"/>
    <property type="match status" value="1"/>
</dbReference>
<evidence type="ECO:0000256" key="1">
    <source>
        <dbReference type="ARBA" id="ARBA00004141"/>
    </source>
</evidence>
<evidence type="ECO:0000256" key="12">
    <source>
        <dbReference type="ARBA" id="ARBA00023136"/>
    </source>
</evidence>
<feature type="transmembrane region" description="Helical" evidence="15">
    <location>
        <begin position="179"/>
        <end position="195"/>
    </location>
</feature>
<evidence type="ECO:0000256" key="8">
    <source>
        <dbReference type="ARBA" id="ARBA00022737"/>
    </source>
</evidence>
<evidence type="ECO:0000256" key="4">
    <source>
        <dbReference type="ARBA" id="ARBA00007882"/>
    </source>
</evidence>
<comment type="similarity">
    <text evidence="4">Belongs to the TMTC family.</text>
</comment>
<feature type="transmembrane region" description="Helical" evidence="15">
    <location>
        <begin position="420"/>
        <end position="442"/>
    </location>
</feature>
<keyword evidence="9 13" id="KW-0802">TPR repeat</keyword>
<keyword evidence="11 15" id="KW-1133">Transmembrane helix</keyword>
<dbReference type="PROSITE" id="PS50005">
    <property type="entry name" value="TPR"/>
    <property type="match status" value="7"/>
</dbReference>
<dbReference type="STRING" id="50429.A0A2B4RUD7"/>
<dbReference type="AlphaFoldDB" id="A0A2B4RUD7"/>
<keyword evidence="6" id="KW-0808">Transferase</keyword>
<feature type="repeat" description="TPR" evidence="13">
    <location>
        <begin position="517"/>
        <end position="550"/>
    </location>
</feature>
<evidence type="ECO:0000313" key="19">
    <source>
        <dbReference type="Proteomes" id="UP000225706"/>
    </source>
</evidence>
<evidence type="ECO:0000259" key="17">
    <source>
        <dbReference type="Pfam" id="PF08409"/>
    </source>
</evidence>
<feature type="repeat" description="TPR" evidence="13">
    <location>
        <begin position="769"/>
        <end position="802"/>
    </location>
</feature>
<dbReference type="GO" id="GO:0004169">
    <property type="term" value="F:dolichyl-phosphate-mannose-protein mannosyltransferase activity"/>
    <property type="evidence" value="ECO:0007669"/>
    <property type="project" value="UniProtKB-EC"/>
</dbReference>
<feature type="repeat" description="TPR" evidence="13">
    <location>
        <begin position="630"/>
        <end position="663"/>
    </location>
</feature>
<evidence type="ECO:0000256" key="9">
    <source>
        <dbReference type="ARBA" id="ARBA00022803"/>
    </source>
</evidence>
<evidence type="ECO:0000256" key="3">
    <source>
        <dbReference type="ARBA" id="ARBA00004922"/>
    </source>
</evidence>
<keyword evidence="16" id="KW-0732">Signal</keyword>
<feature type="repeat" description="TPR" evidence="13">
    <location>
        <begin position="667"/>
        <end position="700"/>
    </location>
</feature>
<feature type="transmembrane region" description="Helical" evidence="15">
    <location>
        <begin position="475"/>
        <end position="492"/>
    </location>
</feature>
<dbReference type="InterPro" id="IPR011990">
    <property type="entry name" value="TPR-like_helical_dom_sf"/>
</dbReference>
<dbReference type="Gene3D" id="1.25.40.10">
    <property type="entry name" value="Tetratricopeptide repeat domain"/>
    <property type="match status" value="3"/>
</dbReference>
<accession>A0A2B4RUD7</accession>
<dbReference type="PANTHER" id="PTHR44216">
    <property type="entry name" value="PROTEIN O-MANNOSYL-TRANSFERASE TMTC2"/>
    <property type="match status" value="1"/>
</dbReference>
<evidence type="ECO:0000256" key="2">
    <source>
        <dbReference type="ARBA" id="ARBA00004240"/>
    </source>
</evidence>
<feature type="transmembrane region" description="Helical" evidence="15">
    <location>
        <begin position="316"/>
        <end position="339"/>
    </location>
</feature>
<feature type="signal peptide" evidence="16">
    <location>
        <begin position="1"/>
        <end position="25"/>
    </location>
</feature>
<keyword evidence="12 15" id="KW-0472">Membrane</keyword>
<evidence type="ECO:0000256" key="7">
    <source>
        <dbReference type="ARBA" id="ARBA00022692"/>
    </source>
</evidence>
<dbReference type="OrthoDB" id="1658288at2759"/>
<gene>
    <name evidence="18" type="primary">Tmtc2</name>
    <name evidence="18" type="ORF">AWC38_SpisGene15648</name>
</gene>
<evidence type="ECO:0000313" key="18">
    <source>
        <dbReference type="EMBL" id="PFX19928.1"/>
    </source>
</evidence>
<keyword evidence="7 15" id="KW-0812">Transmembrane</keyword>
<evidence type="ECO:0000256" key="15">
    <source>
        <dbReference type="SAM" id="Phobius"/>
    </source>
</evidence>
<feature type="repeat" description="TPR" evidence="13">
    <location>
        <begin position="551"/>
        <end position="584"/>
    </location>
</feature>
<name>A0A2B4RUD7_STYPI</name>
<dbReference type="UniPathway" id="UPA00378"/>
<reference evidence="19" key="1">
    <citation type="journal article" date="2017" name="bioRxiv">
        <title>Comparative analysis of the genomes of Stylophora pistillata and Acropora digitifera provides evidence for extensive differences between species of corals.</title>
        <authorList>
            <person name="Voolstra C.R."/>
            <person name="Li Y."/>
            <person name="Liew Y.J."/>
            <person name="Baumgarten S."/>
            <person name="Zoccola D."/>
            <person name="Flot J.-F."/>
            <person name="Tambutte S."/>
            <person name="Allemand D."/>
            <person name="Aranda M."/>
        </authorList>
    </citation>
    <scope>NUCLEOTIDE SEQUENCE [LARGE SCALE GENOMIC DNA]</scope>
</reference>
<comment type="pathway">
    <text evidence="3">Protein modification; protein glycosylation.</text>
</comment>
<feature type="repeat" description="TPR" evidence="13">
    <location>
        <begin position="735"/>
        <end position="768"/>
    </location>
</feature>
<organism evidence="18 19">
    <name type="scientific">Stylophora pistillata</name>
    <name type="common">Smooth cauliflower coral</name>
    <dbReference type="NCBI Taxonomy" id="50429"/>
    <lineage>
        <taxon>Eukaryota</taxon>
        <taxon>Metazoa</taxon>
        <taxon>Cnidaria</taxon>
        <taxon>Anthozoa</taxon>
        <taxon>Hexacorallia</taxon>
        <taxon>Scleractinia</taxon>
        <taxon>Astrocoeniina</taxon>
        <taxon>Pocilloporidae</taxon>
        <taxon>Stylophora</taxon>
    </lineage>
</organism>
<dbReference type="Pfam" id="PF08409">
    <property type="entry name" value="TMTC_DUF1736"/>
    <property type="match status" value="1"/>
</dbReference>
<dbReference type="GO" id="GO:0005789">
    <property type="term" value="C:endoplasmic reticulum membrane"/>
    <property type="evidence" value="ECO:0007669"/>
    <property type="project" value="TreeGrafter"/>
</dbReference>
<dbReference type="InterPro" id="IPR019734">
    <property type="entry name" value="TPR_rpt"/>
</dbReference>
<dbReference type="InterPro" id="IPR013618">
    <property type="entry name" value="TMTC_DUF1736"/>
</dbReference>
<feature type="transmembrane region" description="Helical" evidence="15">
    <location>
        <begin position="238"/>
        <end position="258"/>
    </location>
</feature>
<proteinExistence type="inferred from homology"/>
<dbReference type="InterPro" id="IPR052384">
    <property type="entry name" value="TMTC_O-mannosyltransferase"/>
</dbReference>
<evidence type="ECO:0000256" key="16">
    <source>
        <dbReference type="SAM" id="SignalP"/>
    </source>
</evidence>
<comment type="subcellular location">
    <subcellularLocation>
        <location evidence="2">Endoplasmic reticulum</location>
    </subcellularLocation>
    <subcellularLocation>
        <location evidence="1">Membrane</location>
        <topology evidence="1">Multi-pass membrane protein</topology>
    </subcellularLocation>
</comment>
<sequence>MWKWWYTAAISSIAGLLCFLNSLSADFVYDDSRAILKNSDLLPSTPWSNVLFYDFWGTPLTHSGSHKSYRPLCVATFRINFYFGELNPFGYHLVNVLLHSTVCWLVVALSYIFLPAHFPCTVAGLLFAIHPIHTEAVTGVVGRADIGACLFFIASFLAYIKSHKFTTNNSQLREVHTQWLWLVFCFLLCTASMLCKEQGITVLGVCAVYEVMVLLSHVKNQTNFAAISMAVKNGHALRLLLVITTGLALLLLRICMMGSQPPDFSPSDNPAANCDSRQTRLLTCLFLPAFNFWLLLSPKTLSFDWSMDSIPLVESLLDPRCGVIIAFYGTLALLGLYCLKSLVFHLNVEETVKDTSSQKEHAVKRRKDLAEKNGKKHVKKSTDNAKHSNGIYSNQQQSNNKLPMRDFSVTNKTCWIKTTLISLAILTLSFLPASNLFFYVGFVVAERILYIPSVGFCLLIAVGADIIWKACNEQQLRLFSGFLVCLLILSAARTVERNWDWQNEEALYRSGITVNPAKAWSNLGNVLSSQGRTREAENAYRKALTYRTNMADTHYNLGILLAERQQYSEAIKSYENAIHYRPRLAAAHLNLGILLADLGHKEEAVKILKNASTISGHGLKDPKQHSHSITSIKYNLGRILAQLGKPKEALTVYFEAVKTMPAHYEPHSLFNLIGEAYSATGKYAEAEKWYKESLMSKPDHLAAHLTYAKHLAKLGNFNEAEHWFKKAQVLNKSDHASWTHYGQFLFDQRRLTEAATMFTKAMKLAPHDFEIAFTAAGYLREIGDYERAESCYKKAVKLNPQNPVAHMNLGAMLHLQGKLNEAEMSYTRALELRPGDQLTQENLKKLRTLQAKRKV</sequence>
<dbReference type="Pfam" id="PF12895">
    <property type="entry name" value="ANAPC3"/>
    <property type="match status" value="1"/>
</dbReference>
<feature type="region of interest" description="Disordered" evidence="14">
    <location>
        <begin position="357"/>
        <end position="398"/>
    </location>
</feature>
<evidence type="ECO:0000256" key="6">
    <source>
        <dbReference type="ARBA" id="ARBA00022679"/>
    </source>
</evidence>
<feature type="domain" description="DUF1736" evidence="17">
    <location>
        <begin position="259"/>
        <end position="331"/>
    </location>
</feature>
<dbReference type="PANTHER" id="PTHR44216:SF3">
    <property type="entry name" value="PROTEIN O-MANNOSYL-TRANSFERASE TMTC2"/>
    <property type="match status" value="1"/>
</dbReference>
<feature type="transmembrane region" description="Helical" evidence="15">
    <location>
        <begin position="200"/>
        <end position="218"/>
    </location>
</feature>
<evidence type="ECO:0000256" key="10">
    <source>
        <dbReference type="ARBA" id="ARBA00022824"/>
    </source>
</evidence>
<evidence type="ECO:0000256" key="13">
    <source>
        <dbReference type="PROSITE-ProRule" id="PRU00339"/>
    </source>
</evidence>
<evidence type="ECO:0000256" key="11">
    <source>
        <dbReference type="ARBA" id="ARBA00022989"/>
    </source>
</evidence>
<dbReference type="EC" id="2.4.1.109" evidence="5"/>
<dbReference type="Proteomes" id="UP000225706">
    <property type="component" value="Unassembled WGS sequence"/>
</dbReference>
<feature type="transmembrane region" description="Helical" evidence="15">
    <location>
        <begin position="448"/>
        <end position="468"/>
    </location>
</feature>
<dbReference type="SUPFAM" id="SSF48452">
    <property type="entry name" value="TPR-like"/>
    <property type="match status" value="2"/>
</dbReference>
<feature type="repeat" description="TPR" evidence="13">
    <location>
        <begin position="803"/>
        <end position="836"/>
    </location>
</feature>
<feature type="transmembrane region" description="Helical" evidence="15">
    <location>
        <begin position="104"/>
        <end position="128"/>
    </location>
</feature>
<feature type="chain" id="PRO_5012360563" description="dolichyl-phosphate-mannose--protein mannosyltransferase" evidence="16">
    <location>
        <begin position="26"/>
        <end position="855"/>
    </location>
</feature>
<dbReference type="Pfam" id="PF13414">
    <property type="entry name" value="TPR_11"/>
    <property type="match status" value="2"/>
</dbReference>
<comment type="caution">
    <text evidence="18">The sequence shown here is derived from an EMBL/GenBank/DDBJ whole genome shotgun (WGS) entry which is preliminary data.</text>
</comment>
<keyword evidence="19" id="KW-1185">Reference proteome</keyword>
<evidence type="ECO:0000256" key="5">
    <source>
        <dbReference type="ARBA" id="ARBA00012839"/>
    </source>
</evidence>
<evidence type="ECO:0000256" key="14">
    <source>
        <dbReference type="SAM" id="MobiDB-lite"/>
    </source>
</evidence>
<protein>
    <recommendedName>
        <fullName evidence="5">dolichyl-phosphate-mannose--protein mannosyltransferase</fullName>
        <ecNumber evidence="5">2.4.1.109</ecNumber>
    </recommendedName>
</protein>
<dbReference type="SMART" id="SM00028">
    <property type="entry name" value="TPR"/>
    <property type="match status" value="9"/>
</dbReference>